<proteinExistence type="predicted"/>
<gene>
    <name evidence="1" type="ORF">KCTCHS21_45710</name>
</gene>
<keyword evidence="2" id="KW-1185">Reference proteome</keyword>
<sequence>MAEEIRRDLRMIGETSSNGGQFRHVRIVGESVLSSDVDCLKLHCTGELDINGDLKVGGLRLTGECEVKGNLDATKIGGRGEISILAGARLEEVKFTGNIDVKGDCEVGSYRGSGAFTVGGLLSAEILEITMYGPCNAKELGGGTLKIKRSRSAIFSNLIRSKHATVLNTELIEGDSIDIEHTVANVVRGNRVKVGAGCDIDRVEYRGTLQIHKSAIVREQIKL</sequence>
<evidence type="ECO:0000313" key="2">
    <source>
        <dbReference type="Proteomes" id="UP000289856"/>
    </source>
</evidence>
<organism evidence="1 2">
    <name type="scientific">Cohnella abietis</name>
    <dbReference type="NCBI Taxonomy" id="2507935"/>
    <lineage>
        <taxon>Bacteria</taxon>
        <taxon>Bacillati</taxon>
        <taxon>Bacillota</taxon>
        <taxon>Bacilli</taxon>
        <taxon>Bacillales</taxon>
        <taxon>Paenibacillaceae</taxon>
        <taxon>Cohnella</taxon>
    </lineage>
</organism>
<dbReference type="KEGG" id="cohn:KCTCHS21_45710"/>
<dbReference type="RefSeq" id="WP_130613603.1">
    <property type="nucleotide sequence ID" value="NZ_AP019400.1"/>
</dbReference>
<reference evidence="1 2" key="1">
    <citation type="submission" date="2019-01" db="EMBL/GenBank/DDBJ databases">
        <title>Complete genome sequence of Cohnella hallensis HS21 isolated from Korean fir (Abies koreana) rhizospheric soil.</title>
        <authorList>
            <person name="Jiang L."/>
            <person name="Kang S.W."/>
            <person name="Kim S."/>
            <person name="Jung J."/>
            <person name="Kim C.Y."/>
            <person name="Kim D.H."/>
            <person name="Kim S.W."/>
            <person name="Lee J."/>
        </authorList>
    </citation>
    <scope>NUCLEOTIDE SEQUENCE [LARGE SCALE GENOMIC DNA]</scope>
    <source>
        <strain evidence="1 2">HS21</strain>
    </source>
</reference>
<evidence type="ECO:0008006" key="3">
    <source>
        <dbReference type="Google" id="ProtNLM"/>
    </source>
</evidence>
<dbReference type="OrthoDB" id="1730007at2"/>
<dbReference type="Proteomes" id="UP000289856">
    <property type="component" value="Chromosome"/>
</dbReference>
<accession>A0A3T1DAP3</accession>
<dbReference type="EMBL" id="AP019400">
    <property type="protein sequence ID" value="BBI35172.1"/>
    <property type="molecule type" value="Genomic_DNA"/>
</dbReference>
<dbReference type="AlphaFoldDB" id="A0A3T1DAP3"/>
<name>A0A3T1DAP3_9BACL</name>
<evidence type="ECO:0000313" key="1">
    <source>
        <dbReference type="EMBL" id="BBI35172.1"/>
    </source>
</evidence>
<protein>
    <recommendedName>
        <fullName evidence="3">Cell shape determination protein CcmA</fullName>
    </recommendedName>
</protein>